<dbReference type="PROSITE" id="PS00375">
    <property type="entry name" value="UDPGT"/>
    <property type="match status" value="1"/>
</dbReference>
<evidence type="ECO:0000256" key="5">
    <source>
        <dbReference type="RuleBase" id="RU003718"/>
    </source>
</evidence>
<evidence type="ECO:0000256" key="1">
    <source>
        <dbReference type="ARBA" id="ARBA00009995"/>
    </source>
</evidence>
<evidence type="ECO:0000256" key="6">
    <source>
        <dbReference type="RuleBase" id="RU362059"/>
    </source>
</evidence>
<dbReference type="SUPFAM" id="SSF53756">
    <property type="entry name" value="UDP-Glycosyltransferase/glycogen phosphorylase"/>
    <property type="match status" value="1"/>
</dbReference>
<dbReference type="InterPro" id="IPR035595">
    <property type="entry name" value="UDP_glycos_trans_CS"/>
</dbReference>
<dbReference type="FunFam" id="3.40.50.2000:FF:000021">
    <property type="entry name" value="UDP-glucuronosyltransferase"/>
    <property type="match status" value="1"/>
</dbReference>
<organism evidence="7 8">
    <name type="scientific">Acrobeloides nanus</name>
    <dbReference type="NCBI Taxonomy" id="290746"/>
    <lineage>
        <taxon>Eukaryota</taxon>
        <taxon>Metazoa</taxon>
        <taxon>Ecdysozoa</taxon>
        <taxon>Nematoda</taxon>
        <taxon>Chromadorea</taxon>
        <taxon>Rhabditida</taxon>
        <taxon>Tylenchina</taxon>
        <taxon>Cephalobomorpha</taxon>
        <taxon>Cephaloboidea</taxon>
        <taxon>Cephalobidae</taxon>
        <taxon>Acrobeloides</taxon>
    </lineage>
</organism>
<keyword evidence="7" id="KW-1185">Reference proteome</keyword>
<dbReference type="PANTHER" id="PTHR48043">
    <property type="entry name" value="EG:EG0003.4 PROTEIN-RELATED"/>
    <property type="match status" value="1"/>
</dbReference>
<reference evidence="8" key="1">
    <citation type="submission" date="2022-11" db="UniProtKB">
        <authorList>
            <consortium name="WormBaseParasite"/>
        </authorList>
    </citation>
    <scope>IDENTIFICATION</scope>
</reference>
<keyword evidence="2 5" id="KW-0328">Glycosyltransferase</keyword>
<dbReference type="Pfam" id="PF00201">
    <property type="entry name" value="UDPGT"/>
    <property type="match status" value="1"/>
</dbReference>
<dbReference type="CDD" id="cd03784">
    <property type="entry name" value="GT1_Gtf-like"/>
    <property type="match status" value="1"/>
</dbReference>
<dbReference type="Gene3D" id="3.40.50.2000">
    <property type="entry name" value="Glycogen Phosphorylase B"/>
    <property type="match status" value="1"/>
</dbReference>
<sequence>MIMNGRIADELALAGNNVTLLDVELIIKTSEFKSANHAKIKSIGPFPNEEFVKAGSLFRHAFEGSFSKFEHFRGYLAYHKAFNGLCEVLLRDHKEALEELKHEKYDIIFAEQVNLCGLALKEALNIKTHFWISAMPIMDHVGWILGVPTPLSYVPSVGELNISDNITYFERIQNIVEYIGNTYVYLEGIRETTRIFRKYYGQNFPDVEQIARDSPITFVLADEFLDFPRPILHNTIYIGGLGIKSDTKGLQEPYKSEMEKGKNGLVYFSFGSSVKTNNIPKEFKQNLLEAFKMMPDYHFLVKIDKGDEEFESLAKPISNLFTFQWAPQTDILSHSRLKAFITHGGYNSLIESARAGVPIITLPFVLDQWRNGRVAERNGWGITFDKKKLLFGPKEFLDAIKTILQNHSYQEKAQRTKRLILSKPFNSTEKLIKYHLWEEIRVQYPV</sequence>
<dbReference type="GO" id="GO:0016020">
    <property type="term" value="C:membrane"/>
    <property type="evidence" value="ECO:0007669"/>
    <property type="project" value="UniProtKB-SubCell"/>
</dbReference>
<comment type="subcellular location">
    <subcellularLocation>
        <location evidence="6">Membrane</location>
        <topology evidence="6">Single-pass membrane protein</topology>
    </subcellularLocation>
</comment>
<comment type="similarity">
    <text evidence="1 5">Belongs to the UDP-glycosyltransferase family.</text>
</comment>
<evidence type="ECO:0000313" key="8">
    <source>
        <dbReference type="WBParaSite" id="ACRNAN_Path_1483.g5799.t1"/>
    </source>
</evidence>
<dbReference type="InterPro" id="IPR050271">
    <property type="entry name" value="UDP-glycosyltransferase"/>
</dbReference>
<dbReference type="PANTHER" id="PTHR48043:SF143">
    <property type="entry name" value="UDP-GLUCURONOSYLTRANSFERASE"/>
    <property type="match status" value="1"/>
</dbReference>
<keyword evidence="3 5" id="KW-0808">Transferase</keyword>
<dbReference type="InterPro" id="IPR002213">
    <property type="entry name" value="UDP_glucos_trans"/>
</dbReference>
<evidence type="ECO:0000256" key="4">
    <source>
        <dbReference type="ARBA" id="ARBA00047475"/>
    </source>
</evidence>
<evidence type="ECO:0000313" key="7">
    <source>
        <dbReference type="Proteomes" id="UP000887540"/>
    </source>
</evidence>
<evidence type="ECO:0000256" key="2">
    <source>
        <dbReference type="ARBA" id="ARBA00022676"/>
    </source>
</evidence>
<dbReference type="Proteomes" id="UP000887540">
    <property type="component" value="Unplaced"/>
</dbReference>
<dbReference type="EC" id="2.4.1.17" evidence="6"/>
<dbReference type="GO" id="GO:0015020">
    <property type="term" value="F:glucuronosyltransferase activity"/>
    <property type="evidence" value="ECO:0007669"/>
    <property type="project" value="UniProtKB-EC"/>
</dbReference>
<dbReference type="WBParaSite" id="ACRNAN_Path_1483.g5799.t1">
    <property type="protein sequence ID" value="ACRNAN_Path_1483.g5799.t1"/>
    <property type="gene ID" value="ACRNAN_Path_1483.g5799"/>
</dbReference>
<name>A0A914C136_9BILA</name>
<protein>
    <recommendedName>
        <fullName evidence="6">UDP-glucuronosyltransferase</fullName>
        <ecNumber evidence="6">2.4.1.17</ecNumber>
    </recommendedName>
</protein>
<comment type="catalytic activity">
    <reaction evidence="4 6">
        <text>glucuronate acceptor + UDP-alpha-D-glucuronate = acceptor beta-D-glucuronoside + UDP + H(+)</text>
        <dbReference type="Rhea" id="RHEA:21032"/>
        <dbReference type="ChEBI" id="CHEBI:15378"/>
        <dbReference type="ChEBI" id="CHEBI:58052"/>
        <dbReference type="ChEBI" id="CHEBI:58223"/>
        <dbReference type="ChEBI" id="CHEBI:132367"/>
        <dbReference type="ChEBI" id="CHEBI:132368"/>
        <dbReference type="EC" id="2.4.1.17"/>
    </reaction>
</comment>
<proteinExistence type="inferred from homology"/>
<accession>A0A914C136</accession>
<evidence type="ECO:0000256" key="3">
    <source>
        <dbReference type="ARBA" id="ARBA00022679"/>
    </source>
</evidence>
<dbReference type="AlphaFoldDB" id="A0A914C136"/>